<dbReference type="InterPro" id="IPR025540">
    <property type="entry name" value="FlK"/>
</dbReference>
<proteinExistence type="predicted"/>
<reference evidence="2 3" key="1">
    <citation type="submission" date="2024-06" db="EMBL/GenBank/DDBJ databases">
        <title>Genomic Encyclopedia of Type Strains, Phase IV (KMG-IV): sequencing the most valuable type-strain genomes for metagenomic binning, comparative biology and taxonomic classification.</title>
        <authorList>
            <person name="Goeker M."/>
        </authorList>
    </citation>
    <scope>NUCLEOTIDE SEQUENCE [LARGE SCALE GENOMIC DNA]</scope>
    <source>
        <strain evidence="2 3">DSM 21460</strain>
    </source>
</reference>
<dbReference type="Pfam" id="PF22636">
    <property type="entry name" value="FlK"/>
    <property type="match status" value="1"/>
</dbReference>
<dbReference type="RefSeq" id="WP_354368892.1">
    <property type="nucleotide sequence ID" value="NZ_JBEPMA010000012.1"/>
</dbReference>
<dbReference type="SUPFAM" id="SSF54637">
    <property type="entry name" value="Thioesterase/thiol ester dehydrase-isomerase"/>
    <property type="match status" value="1"/>
</dbReference>
<dbReference type="PANTHER" id="PTHR36934">
    <property type="entry name" value="BLR0278 PROTEIN"/>
    <property type="match status" value="1"/>
</dbReference>
<keyword evidence="3" id="KW-1185">Reference proteome</keyword>
<dbReference type="Proteomes" id="UP001549162">
    <property type="component" value="Unassembled WGS sequence"/>
</dbReference>
<sequence length="128" mass="14195">MKIGIKKTKTLKVNKDNTAEKLKSGTLAVFATPAMIALIEETAWTSVAPYLENGQATVGTNLNIAHISATPLDMEIKCETELIEIDKRKLVFDAKVYDEKGLIGEGTHERFIIDSDKFLQKAESKKNK</sequence>
<evidence type="ECO:0000313" key="2">
    <source>
        <dbReference type="EMBL" id="MET3617969.1"/>
    </source>
</evidence>
<organism evidence="2 3">
    <name type="scientific">Peptoniphilus olsenii</name>
    <dbReference type="NCBI Taxonomy" id="411570"/>
    <lineage>
        <taxon>Bacteria</taxon>
        <taxon>Bacillati</taxon>
        <taxon>Bacillota</taxon>
        <taxon>Tissierellia</taxon>
        <taxon>Tissierellales</taxon>
        <taxon>Peptoniphilaceae</taxon>
        <taxon>Peptoniphilus</taxon>
    </lineage>
</organism>
<protein>
    <submittedName>
        <fullName evidence="2">Thioesterase</fullName>
    </submittedName>
</protein>
<gene>
    <name evidence="2" type="ORF">ABID14_001604</name>
</gene>
<dbReference type="Gene3D" id="3.10.129.10">
    <property type="entry name" value="Hotdog Thioesterase"/>
    <property type="match status" value="1"/>
</dbReference>
<dbReference type="EMBL" id="JBEPMA010000012">
    <property type="protein sequence ID" value="MET3617969.1"/>
    <property type="molecule type" value="Genomic_DNA"/>
</dbReference>
<accession>A0ABV2JB03</accession>
<evidence type="ECO:0000259" key="1">
    <source>
        <dbReference type="Pfam" id="PF22636"/>
    </source>
</evidence>
<dbReference type="InterPro" id="IPR054485">
    <property type="entry name" value="FlK-like_dom"/>
</dbReference>
<dbReference type="InterPro" id="IPR029069">
    <property type="entry name" value="HotDog_dom_sf"/>
</dbReference>
<evidence type="ECO:0000313" key="3">
    <source>
        <dbReference type="Proteomes" id="UP001549162"/>
    </source>
</evidence>
<dbReference type="PIRSF" id="PIRSF014972">
    <property type="entry name" value="FlK"/>
    <property type="match status" value="1"/>
</dbReference>
<comment type="caution">
    <text evidence="2">The sequence shown here is derived from an EMBL/GenBank/DDBJ whole genome shotgun (WGS) entry which is preliminary data.</text>
</comment>
<feature type="domain" description="Fluoroacetyl-CoA-specific thioesterase-like" evidence="1">
    <location>
        <begin position="13"/>
        <end position="115"/>
    </location>
</feature>
<name>A0ABV2JB03_9FIRM</name>
<dbReference type="PANTHER" id="PTHR36934:SF1">
    <property type="entry name" value="THIOESTERASE DOMAIN-CONTAINING PROTEIN"/>
    <property type="match status" value="1"/>
</dbReference>